<evidence type="ECO:0008006" key="4">
    <source>
        <dbReference type="Google" id="ProtNLM"/>
    </source>
</evidence>
<sequence>MGKTGSINWVKVKGRNGNTIKVPESRANKTHTGPAQRFASNGTKRRFKKRSSKAIVK</sequence>
<dbReference type="KEGG" id="mev:Metev_2051"/>
<accession>D7EBN8</accession>
<name>D7EBN8_METEZ</name>
<dbReference type="GeneID" id="60552925"/>
<keyword evidence="3" id="KW-1185">Reference proteome</keyword>
<dbReference type="OrthoDB" id="107596at2157"/>
<reference evidence="2 3" key="1">
    <citation type="submission" date="2010-06" db="EMBL/GenBank/DDBJ databases">
        <title>Complete sequence chromosome of Methanohalobium evestigatum Z-7303.</title>
        <authorList>
            <consortium name="US DOE Joint Genome Institute"/>
            <person name="Lucas S."/>
            <person name="Copeland A."/>
            <person name="Lapidus A."/>
            <person name="Cheng J.-F."/>
            <person name="Bruce D."/>
            <person name="Goodwin L."/>
            <person name="Pitluck S."/>
            <person name="Saunders E."/>
            <person name="Detter J.C."/>
            <person name="Han C."/>
            <person name="Tapia R."/>
            <person name="Land M."/>
            <person name="Hauser L."/>
            <person name="Kyrpides N."/>
            <person name="Mikhailova N."/>
            <person name="Sieprawska-Lupa M."/>
            <person name="Whitman W.B."/>
            <person name="Anderson I."/>
            <person name="Woyke T."/>
        </authorList>
    </citation>
    <scope>NUCLEOTIDE SEQUENCE [LARGE SCALE GENOMIC DNA]</scope>
    <source>
        <strain evidence="3">ATCC BAA-1072 / DSM 3721 / NBRC 107634 / OCM 161 / Z-7303</strain>
    </source>
</reference>
<proteinExistence type="predicted"/>
<dbReference type="Proteomes" id="UP000000391">
    <property type="component" value="Chromosome"/>
</dbReference>
<feature type="region of interest" description="Disordered" evidence="1">
    <location>
        <begin position="19"/>
        <end position="57"/>
    </location>
</feature>
<dbReference type="HOGENOM" id="CLU_2968462_0_0_2"/>
<dbReference type="STRING" id="644295.Metev_2051"/>
<protein>
    <recommendedName>
        <fullName evidence="4">DUF5350 family protein</fullName>
    </recommendedName>
</protein>
<dbReference type="InterPro" id="IPR035258">
    <property type="entry name" value="DUF5350"/>
</dbReference>
<evidence type="ECO:0000313" key="3">
    <source>
        <dbReference type="Proteomes" id="UP000000391"/>
    </source>
</evidence>
<dbReference type="EMBL" id="CP002069">
    <property type="protein sequence ID" value="ADI74880.1"/>
    <property type="molecule type" value="Genomic_DNA"/>
</dbReference>
<dbReference type="RefSeq" id="WP_013195445.1">
    <property type="nucleotide sequence ID" value="NC_014253.1"/>
</dbReference>
<feature type="compositionally biased region" description="Polar residues" evidence="1">
    <location>
        <begin position="30"/>
        <end position="42"/>
    </location>
</feature>
<evidence type="ECO:0000256" key="1">
    <source>
        <dbReference type="SAM" id="MobiDB-lite"/>
    </source>
</evidence>
<gene>
    <name evidence="2" type="ordered locus">Metev_2051</name>
</gene>
<feature type="compositionally biased region" description="Basic residues" evidence="1">
    <location>
        <begin position="43"/>
        <end position="57"/>
    </location>
</feature>
<dbReference type="Pfam" id="PF17299">
    <property type="entry name" value="DUF5350"/>
    <property type="match status" value="1"/>
</dbReference>
<organism evidence="2 3">
    <name type="scientific">Methanohalobium evestigatum (strain ATCC BAA-1072 / DSM 3721 / NBRC 107634 / OCM 161 / Z-7303)</name>
    <dbReference type="NCBI Taxonomy" id="644295"/>
    <lineage>
        <taxon>Archaea</taxon>
        <taxon>Methanobacteriati</taxon>
        <taxon>Methanobacteriota</taxon>
        <taxon>Stenosarchaea group</taxon>
        <taxon>Methanomicrobia</taxon>
        <taxon>Methanosarcinales</taxon>
        <taxon>Methanosarcinaceae</taxon>
        <taxon>Methanohalobium</taxon>
    </lineage>
</organism>
<evidence type="ECO:0000313" key="2">
    <source>
        <dbReference type="EMBL" id="ADI74880.1"/>
    </source>
</evidence>
<dbReference type="AlphaFoldDB" id="D7EBN8"/>